<dbReference type="KEGG" id="sxa:FMM02_06085"/>
<name>A0A516IRP1_9SPHN</name>
<evidence type="ECO:0000256" key="1">
    <source>
        <dbReference type="SAM" id="SignalP"/>
    </source>
</evidence>
<dbReference type="AlphaFoldDB" id="A0A516IRP1"/>
<keyword evidence="1" id="KW-0732">Signal</keyword>
<sequence>MMIGALFILAVAATAPPASPGENSAPAFRAVSGATARATVSIRVVNGASFGPNHSGPVSGAHRRSTEIADADGLARSAELLEFQ</sequence>
<feature type="signal peptide" evidence="1">
    <location>
        <begin position="1"/>
        <end position="20"/>
    </location>
</feature>
<proteinExistence type="predicted"/>
<dbReference type="RefSeq" id="WP_147494020.1">
    <property type="nucleotide sequence ID" value="NZ_CP041659.1"/>
</dbReference>
<evidence type="ECO:0000313" key="2">
    <source>
        <dbReference type="EMBL" id="QDP19567.1"/>
    </source>
</evidence>
<evidence type="ECO:0000313" key="3">
    <source>
        <dbReference type="Proteomes" id="UP000321857"/>
    </source>
</evidence>
<dbReference type="Proteomes" id="UP000321857">
    <property type="component" value="Chromosome"/>
</dbReference>
<accession>A0A516IRP1</accession>
<reference evidence="2 3" key="1">
    <citation type="submission" date="2019-07" db="EMBL/GenBank/DDBJ databases">
        <title>Sphingomonas AE3 Genome sequencing and assembly.</title>
        <authorList>
            <person name="Kim H."/>
        </authorList>
    </citation>
    <scope>NUCLEOTIDE SEQUENCE [LARGE SCALE GENOMIC DNA]</scope>
    <source>
        <strain evidence="2 3">AE3</strain>
    </source>
</reference>
<dbReference type="EMBL" id="CP041659">
    <property type="protein sequence ID" value="QDP19567.1"/>
    <property type="molecule type" value="Genomic_DNA"/>
</dbReference>
<protein>
    <submittedName>
        <fullName evidence="2">Uncharacterized protein</fullName>
    </submittedName>
</protein>
<organism evidence="2 3">
    <name type="scientific">Sphingomonas xanthus</name>
    <dbReference type="NCBI Taxonomy" id="2594473"/>
    <lineage>
        <taxon>Bacteria</taxon>
        <taxon>Pseudomonadati</taxon>
        <taxon>Pseudomonadota</taxon>
        <taxon>Alphaproteobacteria</taxon>
        <taxon>Sphingomonadales</taxon>
        <taxon>Sphingomonadaceae</taxon>
        <taxon>Sphingomonas</taxon>
    </lineage>
</organism>
<keyword evidence="3" id="KW-1185">Reference proteome</keyword>
<gene>
    <name evidence="2" type="ORF">FMM02_06085</name>
</gene>
<feature type="chain" id="PRO_5022039940" evidence="1">
    <location>
        <begin position="21"/>
        <end position="84"/>
    </location>
</feature>